<dbReference type="InterPro" id="IPR051721">
    <property type="entry name" value="Biopterin_syn/organic_redct"/>
</dbReference>
<comment type="similarity">
    <text evidence="2">Belongs to the sepiapterin reductase family.</text>
</comment>
<dbReference type="EC" id="1.1.1.153" evidence="3"/>
<keyword evidence="5" id="KW-0963">Cytoplasm</keyword>
<dbReference type="CDD" id="cd05367">
    <property type="entry name" value="SPR-like_SDR_c"/>
    <property type="match status" value="1"/>
</dbReference>
<proteinExistence type="inferred from homology"/>
<dbReference type="EMBL" id="AHAT01023317">
    <property type="status" value="NOT_ANNOTATED_CDS"/>
    <property type="molecule type" value="Genomic_DNA"/>
</dbReference>
<evidence type="ECO:0000256" key="2">
    <source>
        <dbReference type="ARBA" id="ARBA00010483"/>
    </source>
</evidence>
<reference evidence="8" key="2">
    <citation type="submission" date="2025-08" db="UniProtKB">
        <authorList>
            <consortium name="Ensembl"/>
        </authorList>
    </citation>
    <scope>IDENTIFICATION</scope>
</reference>
<dbReference type="NCBIfam" id="TIGR01500">
    <property type="entry name" value="sepiapter_red"/>
    <property type="match status" value="1"/>
</dbReference>
<dbReference type="GO" id="GO:0004757">
    <property type="term" value="F:sepiapterin reductase (NADP+) activity"/>
    <property type="evidence" value="ECO:0000318"/>
    <property type="project" value="GO_Central"/>
</dbReference>
<accession>W5LZ44</accession>
<dbReference type="HOGENOM" id="CLU_010194_2_11_1"/>
<dbReference type="Bgee" id="ENSLOCG00000001239">
    <property type="expression patterns" value="Expressed in embryo and 13 other cell types or tissues"/>
</dbReference>
<dbReference type="AlphaFoldDB" id="W5LZ44"/>
<evidence type="ECO:0000256" key="6">
    <source>
        <dbReference type="ARBA" id="ARBA00022857"/>
    </source>
</evidence>
<dbReference type="EMBL" id="AHAT01023318">
    <property type="status" value="NOT_ANNOTATED_CDS"/>
    <property type="molecule type" value="Genomic_DNA"/>
</dbReference>
<evidence type="ECO:0000256" key="7">
    <source>
        <dbReference type="ARBA" id="ARBA00023002"/>
    </source>
</evidence>
<dbReference type="Pfam" id="PF00106">
    <property type="entry name" value="adh_short"/>
    <property type="match status" value="1"/>
</dbReference>
<dbReference type="PRINTS" id="PR00081">
    <property type="entry name" value="GDHRDH"/>
</dbReference>
<dbReference type="STRING" id="7918.ENSLOCP00000001401"/>
<sequence>MSGRAREDLSAMPGSDLGKAVCIITGASKGFGRSLALQLGGLLQAGSVLVLAARSGDRLLELSGELSGELAGVEVRCVTADLARREGIEETVRVAREAAPKDIDHLLLINNAGSLGDISRNAVSFTDPSEVDAYLSMNVSSALSLTASVLGAFPRRPGLRRSVVNISSLCALQPYRSWVLYCTGKAARHMMFRVLAEEEPDVRVLNYAPGPLDTDMQTQARSLTGDAQVRQSFSDMHSKGGLLSCSQSGAKLAQLLLEDQYQSGAQIDYYDI</sequence>
<keyword evidence="9" id="KW-1185">Reference proteome</keyword>
<dbReference type="InterPro" id="IPR006393">
    <property type="entry name" value="Sepiapterin_red"/>
</dbReference>
<dbReference type="GeneTree" id="ENSGT00440000033609"/>
<organism evidence="8 9">
    <name type="scientific">Lepisosteus oculatus</name>
    <name type="common">Spotted gar</name>
    <dbReference type="NCBI Taxonomy" id="7918"/>
    <lineage>
        <taxon>Eukaryota</taxon>
        <taxon>Metazoa</taxon>
        <taxon>Chordata</taxon>
        <taxon>Craniata</taxon>
        <taxon>Vertebrata</taxon>
        <taxon>Euteleostomi</taxon>
        <taxon>Actinopterygii</taxon>
        <taxon>Neopterygii</taxon>
        <taxon>Holostei</taxon>
        <taxon>Semionotiformes</taxon>
        <taxon>Lepisosteidae</taxon>
        <taxon>Lepisosteus</taxon>
    </lineage>
</organism>
<dbReference type="InterPro" id="IPR036291">
    <property type="entry name" value="NAD(P)-bd_dom_sf"/>
</dbReference>
<keyword evidence="7" id="KW-0560">Oxidoreductase</keyword>
<dbReference type="PANTHER" id="PTHR44085">
    <property type="entry name" value="SEPIAPTERIN REDUCTASE"/>
    <property type="match status" value="1"/>
</dbReference>
<name>W5LZ44_LEPOC</name>
<evidence type="ECO:0000256" key="5">
    <source>
        <dbReference type="ARBA" id="ARBA00022490"/>
    </source>
</evidence>
<dbReference type="Proteomes" id="UP000018468">
    <property type="component" value="Linkage group LG2"/>
</dbReference>
<reference evidence="9" key="1">
    <citation type="submission" date="2011-12" db="EMBL/GenBank/DDBJ databases">
        <title>The Draft Genome of Lepisosteus oculatus.</title>
        <authorList>
            <consortium name="The Broad Institute Genome Assembly &amp; Analysis Group"/>
            <consortium name="Computational R&amp;D Group"/>
            <consortium name="and Sequencing Platform"/>
            <person name="Di Palma F."/>
            <person name="Alfoldi J."/>
            <person name="Johnson J."/>
            <person name="Berlin A."/>
            <person name="Gnerre S."/>
            <person name="Jaffe D."/>
            <person name="MacCallum I."/>
            <person name="Young S."/>
            <person name="Walker B.J."/>
            <person name="Lander E.S."/>
            <person name="Lindblad-Toh K."/>
        </authorList>
    </citation>
    <scope>NUCLEOTIDE SEQUENCE [LARGE SCALE GENOMIC DNA]</scope>
</reference>
<dbReference type="InParanoid" id="W5LZ44"/>
<keyword evidence="6" id="KW-0521">NADP</keyword>
<dbReference type="PANTHER" id="PTHR44085:SF2">
    <property type="entry name" value="SEPIAPTERIN REDUCTASE"/>
    <property type="match status" value="1"/>
</dbReference>
<dbReference type="eggNOG" id="KOG1204">
    <property type="taxonomic scope" value="Eukaryota"/>
</dbReference>
<evidence type="ECO:0000313" key="8">
    <source>
        <dbReference type="Ensembl" id="ENSLOCP00000001401.1"/>
    </source>
</evidence>
<dbReference type="GO" id="GO:0006729">
    <property type="term" value="P:tetrahydrobiopterin biosynthetic process"/>
    <property type="evidence" value="ECO:0000318"/>
    <property type="project" value="GO_Central"/>
</dbReference>
<reference evidence="8" key="3">
    <citation type="submission" date="2025-09" db="UniProtKB">
        <authorList>
            <consortium name="Ensembl"/>
        </authorList>
    </citation>
    <scope>IDENTIFICATION</scope>
</reference>
<dbReference type="SUPFAM" id="SSF51735">
    <property type="entry name" value="NAD(P)-binding Rossmann-fold domains"/>
    <property type="match status" value="1"/>
</dbReference>
<evidence type="ECO:0000256" key="1">
    <source>
        <dbReference type="ARBA" id="ARBA00004496"/>
    </source>
</evidence>
<dbReference type="Gene3D" id="3.40.50.720">
    <property type="entry name" value="NAD(P)-binding Rossmann-like Domain"/>
    <property type="match status" value="1"/>
</dbReference>
<dbReference type="FunCoup" id="W5LZ44">
    <property type="interactions" value="1560"/>
</dbReference>
<evidence type="ECO:0000313" key="9">
    <source>
        <dbReference type="Proteomes" id="UP000018468"/>
    </source>
</evidence>
<evidence type="ECO:0000256" key="4">
    <source>
        <dbReference type="ARBA" id="ARBA00019170"/>
    </source>
</evidence>
<dbReference type="OMA" id="FKGWTLY"/>
<comment type="subcellular location">
    <subcellularLocation>
        <location evidence="1">Cytoplasm</location>
    </subcellularLocation>
</comment>
<dbReference type="InterPro" id="IPR002347">
    <property type="entry name" value="SDR_fam"/>
</dbReference>
<evidence type="ECO:0000256" key="3">
    <source>
        <dbReference type="ARBA" id="ARBA00013075"/>
    </source>
</evidence>
<protein>
    <recommendedName>
        <fullName evidence="4">Sepiapterin reductase</fullName>
        <ecNumber evidence="3">1.1.1.153</ecNumber>
    </recommendedName>
</protein>
<dbReference type="Ensembl" id="ENSLOCT00000001406.1">
    <property type="protein sequence ID" value="ENSLOCP00000001401.1"/>
    <property type="gene ID" value="ENSLOCG00000001239.1"/>
</dbReference>
<dbReference type="GO" id="GO:0005737">
    <property type="term" value="C:cytoplasm"/>
    <property type="evidence" value="ECO:0007669"/>
    <property type="project" value="UniProtKB-SubCell"/>
</dbReference>